<sequence length="58" mass="6792">WGEIHLYIHIHSYIQVCDIIYSTCKSSRHDKLEDTNQVNTQAEERTASISIHPHIYVP</sequence>
<reference evidence="1" key="2">
    <citation type="submission" date="2013-04" db="UniProtKB">
        <authorList>
            <consortium name="EnsemblPlants"/>
        </authorList>
    </citation>
    <scope>IDENTIFICATION</scope>
</reference>
<evidence type="ECO:0000313" key="2">
    <source>
        <dbReference type="Proteomes" id="UP000006038"/>
    </source>
</evidence>
<evidence type="ECO:0000313" key="1">
    <source>
        <dbReference type="EnsemblPlants" id="OB05G16290.1"/>
    </source>
</evidence>
<name>J3M4V5_ORYBR</name>
<keyword evidence="2" id="KW-1185">Reference proteome</keyword>
<accession>J3M4V5</accession>
<dbReference type="AlphaFoldDB" id="J3M4V5"/>
<dbReference type="Proteomes" id="UP000006038">
    <property type="component" value="Chromosome 5"/>
</dbReference>
<dbReference type="Gramene" id="OB05G16290.1">
    <property type="protein sequence ID" value="OB05G16290.1"/>
    <property type="gene ID" value="OB05G16290"/>
</dbReference>
<dbReference type="HOGENOM" id="CLU_2985175_0_0_1"/>
<organism evidence="1">
    <name type="scientific">Oryza brachyantha</name>
    <name type="common">malo sina</name>
    <dbReference type="NCBI Taxonomy" id="4533"/>
    <lineage>
        <taxon>Eukaryota</taxon>
        <taxon>Viridiplantae</taxon>
        <taxon>Streptophyta</taxon>
        <taxon>Embryophyta</taxon>
        <taxon>Tracheophyta</taxon>
        <taxon>Spermatophyta</taxon>
        <taxon>Magnoliopsida</taxon>
        <taxon>Liliopsida</taxon>
        <taxon>Poales</taxon>
        <taxon>Poaceae</taxon>
        <taxon>BOP clade</taxon>
        <taxon>Oryzoideae</taxon>
        <taxon>Oryzeae</taxon>
        <taxon>Oryzinae</taxon>
        <taxon>Oryza</taxon>
    </lineage>
</organism>
<dbReference type="EnsemblPlants" id="OB05G16290.1">
    <property type="protein sequence ID" value="OB05G16290.1"/>
    <property type="gene ID" value="OB05G16290"/>
</dbReference>
<proteinExistence type="predicted"/>
<reference evidence="1" key="1">
    <citation type="journal article" date="2013" name="Nat. Commun.">
        <title>Whole-genome sequencing of Oryza brachyantha reveals mechanisms underlying Oryza genome evolution.</title>
        <authorList>
            <person name="Chen J."/>
            <person name="Huang Q."/>
            <person name="Gao D."/>
            <person name="Wang J."/>
            <person name="Lang Y."/>
            <person name="Liu T."/>
            <person name="Li B."/>
            <person name="Bai Z."/>
            <person name="Luis Goicoechea J."/>
            <person name="Liang C."/>
            <person name="Chen C."/>
            <person name="Zhang W."/>
            <person name="Sun S."/>
            <person name="Liao Y."/>
            <person name="Zhang X."/>
            <person name="Yang L."/>
            <person name="Song C."/>
            <person name="Wang M."/>
            <person name="Shi J."/>
            <person name="Liu G."/>
            <person name="Liu J."/>
            <person name="Zhou H."/>
            <person name="Zhou W."/>
            <person name="Yu Q."/>
            <person name="An N."/>
            <person name="Chen Y."/>
            <person name="Cai Q."/>
            <person name="Wang B."/>
            <person name="Liu B."/>
            <person name="Min J."/>
            <person name="Huang Y."/>
            <person name="Wu H."/>
            <person name="Li Z."/>
            <person name="Zhang Y."/>
            <person name="Yin Y."/>
            <person name="Song W."/>
            <person name="Jiang J."/>
            <person name="Jackson S.A."/>
            <person name="Wing R.A."/>
            <person name="Wang J."/>
            <person name="Chen M."/>
        </authorList>
    </citation>
    <scope>NUCLEOTIDE SEQUENCE [LARGE SCALE GENOMIC DNA]</scope>
    <source>
        <strain evidence="1">cv. IRGC 101232</strain>
    </source>
</reference>
<protein>
    <submittedName>
        <fullName evidence="1">Uncharacterized protein</fullName>
    </submittedName>
</protein>